<sequence length="115" mass="12866">MGNLKEFVLLFRLPQEDNQLTNERAAKINQQWKKFIALIASQVKLVNVSRLSFEGTIIKSDLSVVHKTVLENGFFVSGNLTMKSETIENVILVAKKCPILLVGGTVEVRQTIPLN</sequence>
<accession>A0A172XQA2</accession>
<dbReference type="AlphaFoldDB" id="A0A172XQA2"/>
<dbReference type="Gene3D" id="3.30.70.1060">
    <property type="entry name" value="Dimeric alpha+beta barrel"/>
    <property type="match status" value="1"/>
</dbReference>
<evidence type="ECO:0000313" key="2">
    <source>
        <dbReference type="Proteomes" id="UP000077824"/>
    </source>
</evidence>
<dbReference type="OrthoDB" id="7782105at2"/>
<keyword evidence="2" id="KW-1185">Reference proteome</keyword>
<reference evidence="1 2" key="1">
    <citation type="submission" date="2016-04" db="EMBL/GenBank/DDBJ databases">
        <title>Complete Genome Sequence of Chryseobacterium sp. IHBB 10212.</title>
        <authorList>
            <person name="Pal M."/>
            <person name="Swarnkar M.K."/>
            <person name="Kaushal K."/>
            <person name="Chhibber S."/>
            <person name="Singh A.K."/>
            <person name="Gulati A."/>
        </authorList>
    </citation>
    <scope>NUCLEOTIDE SEQUENCE [LARGE SCALE GENOMIC DNA]</scope>
    <source>
        <strain evidence="1 2">IHBB 10212</strain>
    </source>
</reference>
<dbReference type="EMBL" id="CP015199">
    <property type="protein sequence ID" value="ANF49168.1"/>
    <property type="molecule type" value="Genomic_DNA"/>
</dbReference>
<proteinExistence type="predicted"/>
<dbReference type="Proteomes" id="UP000077824">
    <property type="component" value="Chromosome"/>
</dbReference>
<evidence type="ECO:0000313" key="1">
    <source>
        <dbReference type="EMBL" id="ANF49168.1"/>
    </source>
</evidence>
<dbReference type="RefSeq" id="WP_082891064.1">
    <property type="nucleotide sequence ID" value="NZ_CP015199.1"/>
</dbReference>
<protein>
    <submittedName>
        <fullName evidence="1">Uncharacterized protein</fullName>
    </submittedName>
</protein>
<organism evidence="1 2">
    <name type="scientific">Chryseobacterium glaciei</name>
    <dbReference type="NCBI Taxonomy" id="1685010"/>
    <lineage>
        <taxon>Bacteria</taxon>
        <taxon>Pseudomonadati</taxon>
        <taxon>Bacteroidota</taxon>
        <taxon>Flavobacteriia</taxon>
        <taxon>Flavobacteriales</taxon>
        <taxon>Weeksellaceae</taxon>
        <taxon>Chryseobacterium group</taxon>
        <taxon>Chryseobacterium</taxon>
    </lineage>
</organism>
<dbReference type="KEGG" id="chh:A0O34_00720"/>
<name>A0A172XQA2_9FLAO</name>
<gene>
    <name evidence="1" type="ORF">A0O34_00720</name>
</gene>